<reference evidence="2 3" key="1">
    <citation type="journal article" date="2020" name="ISME J.">
        <title>Comparative genomics reveals insights into cyanobacterial evolution and habitat adaptation.</title>
        <authorList>
            <person name="Chen M.Y."/>
            <person name="Teng W.K."/>
            <person name="Zhao L."/>
            <person name="Hu C.X."/>
            <person name="Zhou Y.K."/>
            <person name="Han B.P."/>
            <person name="Song L.R."/>
            <person name="Shu W.S."/>
        </authorList>
    </citation>
    <scope>NUCLEOTIDE SEQUENCE [LARGE SCALE GENOMIC DNA]</scope>
    <source>
        <strain evidence="2 3">FACHB-248</strain>
    </source>
</reference>
<evidence type="ECO:0000313" key="2">
    <source>
        <dbReference type="EMBL" id="MBD2609169.1"/>
    </source>
</evidence>
<feature type="signal peptide" evidence="1">
    <location>
        <begin position="1"/>
        <end position="24"/>
    </location>
</feature>
<protein>
    <submittedName>
        <fullName evidence="2">Uncharacterized protein</fullName>
    </submittedName>
</protein>
<proteinExistence type="predicted"/>
<dbReference type="EMBL" id="JACJTA010000133">
    <property type="protein sequence ID" value="MBD2609169.1"/>
    <property type="molecule type" value="Genomic_DNA"/>
</dbReference>
<accession>A0ABR8H0V0</accession>
<organism evidence="2 3">
    <name type="scientific">Scytonema hofmannii FACHB-248</name>
    <dbReference type="NCBI Taxonomy" id="1842502"/>
    <lineage>
        <taxon>Bacteria</taxon>
        <taxon>Bacillati</taxon>
        <taxon>Cyanobacteriota</taxon>
        <taxon>Cyanophyceae</taxon>
        <taxon>Nostocales</taxon>
        <taxon>Scytonemataceae</taxon>
        <taxon>Scytonema</taxon>
    </lineage>
</organism>
<keyword evidence="3" id="KW-1185">Reference proteome</keyword>
<keyword evidence="1" id="KW-0732">Signal</keyword>
<gene>
    <name evidence="2" type="ORF">H6G81_32800</name>
</gene>
<feature type="chain" id="PRO_5046388193" evidence="1">
    <location>
        <begin position="25"/>
        <end position="51"/>
    </location>
</feature>
<evidence type="ECO:0000313" key="3">
    <source>
        <dbReference type="Proteomes" id="UP000660380"/>
    </source>
</evidence>
<comment type="caution">
    <text evidence="2">The sequence shown here is derived from an EMBL/GenBank/DDBJ whole genome shotgun (WGS) entry which is preliminary data.</text>
</comment>
<sequence length="51" mass="5737">MLQKFLQAAIITFLLHLLAGLSQNTNIHTQTESSLNTKPVPMVSWVFRSLP</sequence>
<name>A0ABR8H0V0_9CYAN</name>
<evidence type="ECO:0000256" key="1">
    <source>
        <dbReference type="SAM" id="SignalP"/>
    </source>
</evidence>
<dbReference type="Proteomes" id="UP000660380">
    <property type="component" value="Unassembled WGS sequence"/>
</dbReference>